<dbReference type="InterPro" id="IPR050867">
    <property type="entry name" value="NiFe/NiFeSe_hydrgnase_LSU"/>
</dbReference>
<gene>
    <name evidence="1" type="ORF">JW498_01380</name>
</gene>
<protein>
    <submittedName>
        <fullName evidence="1">Nickel-dependent hydrogenase large subunit</fullName>
    </submittedName>
</protein>
<evidence type="ECO:0000313" key="2">
    <source>
        <dbReference type="Proteomes" id="UP000760472"/>
    </source>
</evidence>
<keyword evidence="2" id="KW-1185">Reference proteome</keyword>
<dbReference type="PANTHER" id="PTHR42958">
    <property type="entry name" value="HYDROGENASE-2 LARGE CHAIN"/>
    <property type="match status" value="1"/>
</dbReference>
<dbReference type="PANTHER" id="PTHR42958:SF4">
    <property type="entry name" value="HYDROGENASE EXPRESSION_FORMATION PROTEIN HUPK"/>
    <property type="match status" value="1"/>
</dbReference>
<organism evidence="1 2">
    <name type="scientific">Amphritea pacifica</name>
    <dbReference type="NCBI Taxonomy" id="2811233"/>
    <lineage>
        <taxon>Bacteria</taxon>
        <taxon>Pseudomonadati</taxon>
        <taxon>Pseudomonadota</taxon>
        <taxon>Gammaproteobacteria</taxon>
        <taxon>Oceanospirillales</taxon>
        <taxon>Oceanospirillaceae</taxon>
        <taxon>Amphritea</taxon>
    </lineage>
</organism>
<dbReference type="SUPFAM" id="SSF56762">
    <property type="entry name" value="HydB/Nqo4-like"/>
    <property type="match status" value="1"/>
</dbReference>
<dbReference type="Proteomes" id="UP000760472">
    <property type="component" value="Unassembled WGS sequence"/>
</dbReference>
<comment type="caution">
    <text evidence="1">The sequence shown here is derived from an EMBL/GenBank/DDBJ whole genome shotgun (WGS) entry which is preliminary data.</text>
</comment>
<proteinExistence type="predicted"/>
<evidence type="ECO:0000313" key="1">
    <source>
        <dbReference type="EMBL" id="MBN0986014.1"/>
    </source>
</evidence>
<dbReference type="RefSeq" id="WP_205212756.1">
    <property type="nucleotide sequence ID" value="NZ_JAFFZP010000002.1"/>
</dbReference>
<accession>A0ABS2W2S7</accession>
<reference evidence="1 2" key="1">
    <citation type="submission" date="2021-02" db="EMBL/GenBank/DDBJ databases">
        <title>A novel species of genus Amphritea isolated from a fishpond in China.</title>
        <authorList>
            <person name="Lu H."/>
        </authorList>
    </citation>
    <scope>NUCLEOTIDE SEQUENCE [LARGE SCALE GENOMIC DNA]</scope>
    <source>
        <strain evidence="1 2">RP18W</strain>
    </source>
</reference>
<dbReference type="InterPro" id="IPR029014">
    <property type="entry name" value="NiFe-Hase_large"/>
</dbReference>
<sequence>MADIAGHITVSLDWNEGRISTLSLSSSRPAQMGRLFHGRTVVEVARMIPLLFTACSVAQRLAFTEAVENCRDVVVASEVSRGRQLLLQVENCRELLFRLLRDWVAADPGQLLILQQIQGILSRLLNRWDYLLQPLKRGGLNGDQVRQLSTLLEQERKQIADQLTGMLTPLLGMPVASFQRWLDRVSPEHGFNAPLLEPIMHLHHDFSAVTLGPDLQPLPDLQQRQQQQILEAAAEVQQTLFCATPRWQGECCETGSYSNYRYELQHFRLQGWHELSCRYAAMLIQLSQVPGLINADDSAEITESAGGNANSNADGIGPGIGMGIVATSRGQLLHRVEMMRERILSYHILAPTEWNLHPRGLVATKLQGVRIETDSQALSLGRTMLLLADPCVAFDITLNRWESV</sequence>
<dbReference type="Gene3D" id="1.10.645.10">
    <property type="entry name" value="Cytochrome-c3 Hydrogenase, chain B"/>
    <property type="match status" value="2"/>
</dbReference>
<dbReference type="Pfam" id="PF00374">
    <property type="entry name" value="NiFeSe_Hases"/>
    <property type="match status" value="1"/>
</dbReference>
<name>A0ABS2W2S7_9GAMM</name>
<dbReference type="InterPro" id="IPR001501">
    <property type="entry name" value="Ni-dep_hyd_lsu"/>
</dbReference>
<dbReference type="EMBL" id="JAFFZP010000002">
    <property type="protein sequence ID" value="MBN0986014.1"/>
    <property type="molecule type" value="Genomic_DNA"/>
</dbReference>